<evidence type="ECO:0000313" key="1">
    <source>
        <dbReference type="EMBL" id="KAL0265996.1"/>
    </source>
</evidence>
<protein>
    <recommendedName>
        <fullName evidence="2">EF-hand domain-containing protein</fullName>
    </recommendedName>
</protein>
<gene>
    <name evidence="1" type="ORF">PYX00_011713</name>
</gene>
<dbReference type="AlphaFoldDB" id="A0AAW2H8E1"/>
<organism evidence="1">
    <name type="scientific">Menopon gallinae</name>
    <name type="common">poultry shaft louse</name>
    <dbReference type="NCBI Taxonomy" id="328185"/>
    <lineage>
        <taxon>Eukaryota</taxon>
        <taxon>Metazoa</taxon>
        <taxon>Ecdysozoa</taxon>
        <taxon>Arthropoda</taxon>
        <taxon>Hexapoda</taxon>
        <taxon>Insecta</taxon>
        <taxon>Pterygota</taxon>
        <taxon>Neoptera</taxon>
        <taxon>Paraneoptera</taxon>
        <taxon>Psocodea</taxon>
        <taxon>Troctomorpha</taxon>
        <taxon>Phthiraptera</taxon>
        <taxon>Amblycera</taxon>
        <taxon>Menoponidae</taxon>
        <taxon>Menopon</taxon>
    </lineage>
</organism>
<dbReference type="EMBL" id="JARGDH010000006">
    <property type="protein sequence ID" value="KAL0265996.1"/>
    <property type="molecule type" value="Genomic_DNA"/>
</dbReference>
<sequence length="370" mass="41434">MRGSWTRRLKDTAKGRSCPLQAERKASGDLAVLVDAGCAAPRMCLKEELAAYCGRIVLEYLDESSLERSATALEAADLVCVEAERPVCLEEKDETLFVMFHLYAKGHSYFYTLGLCDAMHYELSETAELYKQLVSRYFVDSYAVTRDRMQFSCPVQERRDVSATHPLSRIQLSIRNFFDKRGDGEITVDDVLGDVSALKEMYEGRRTAPAGFSASNALHANIAYVPAKVPCVSVFDALCETEENLRVLKGVLESEDVAEHCYDRLERIAALPVMHRSFLDAVCSRLARSPLDDYRRLRLYARCARMRQMLYEGDKQALESLLDALAFKLGLSAHRPPKSAFSGTQSANLKNTVAASVVREFCAAYEISLL</sequence>
<name>A0AAW2H8E1_9NEOP</name>
<accession>A0AAW2H8E1</accession>
<comment type="caution">
    <text evidence="1">The sequence shown here is derived from an EMBL/GenBank/DDBJ whole genome shotgun (WGS) entry which is preliminary data.</text>
</comment>
<evidence type="ECO:0008006" key="2">
    <source>
        <dbReference type="Google" id="ProtNLM"/>
    </source>
</evidence>
<proteinExistence type="predicted"/>
<reference evidence="1" key="1">
    <citation type="journal article" date="2024" name="Gigascience">
        <title>Chromosome-level genome of the poultry shaft louse Menopon gallinae provides insight into the host-switching and adaptive evolution of parasitic lice.</title>
        <authorList>
            <person name="Xu Y."/>
            <person name="Ma L."/>
            <person name="Liu S."/>
            <person name="Liang Y."/>
            <person name="Liu Q."/>
            <person name="He Z."/>
            <person name="Tian L."/>
            <person name="Duan Y."/>
            <person name="Cai W."/>
            <person name="Li H."/>
            <person name="Song F."/>
        </authorList>
    </citation>
    <scope>NUCLEOTIDE SEQUENCE</scope>
    <source>
        <strain evidence="1">Cailab_2023a</strain>
    </source>
</reference>